<protein>
    <submittedName>
        <fullName evidence="2">Uncharacterized protein</fullName>
    </submittedName>
</protein>
<name>A0AAN8S863_POLSC</name>
<evidence type="ECO:0000313" key="3">
    <source>
        <dbReference type="Proteomes" id="UP001372834"/>
    </source>
</evidence>
<sequence>MRAVFVFVCLSVFVFLATKAQHTPRIFGNLFGGGGGLFSPCTGCPIRKCLNDKAVILGYCCGCARVSDFLPIDCPGLHLNCPSDGRRLCRDYDYMLNCCCP</sequence>
<comment type="caution">
    <text evidence="2">The sequence shown here is derived from an EMBL/GenBank/DDBJ whole genome shotgun (WGS) entry which is preliminary data.</text>
</comment>
<reference evidence="2 3" key="1">
    <citation type="submission" date="2023-10" db="EMBL/GenBank/DDBJ databases">
        <title>Genomes of two closely related lineages of the louse Polyplax serrata with different host specificities.</title>
        <authorList>
            <person name="Martinu J."/>
            <person name="Tarabai H."/>
            <person name="Stefka J."/>
            <person name="Hypsa V."/>
        </authorList>
    </citation>
    <scope>NUCLEOTIDE SEQUENCE [LARGE SCALE GENOMIC DNA]</scope>
    <source>
        <strain evidence="2">HR10_N</strain>
    </source>
</reference>
<dbReference type="EMBL" id="JAWJWE010000003">
    <property type="protein sequence ID" value="KAK6639692.1"/>
    <property type="molecule type" value="Genomic_DNA"/>
</dbReference>
<dbReference type="AlphaFoldDB" id="A0AAN8S863"/>
<gene>
    <name evidence="2" type="ORF">RUM43_007967</name>
</gene>
<proteinExistence type="predicted"/>
<evidence type="ECO:0000313" key="2">
    <source>
        <dbReference type="EMBL" id="KAK6639692.1"/>
    </source>
</evidence>
<feature type="chain" id="PRO_5042847014" evidence="1">
    <location>
        <begin position="21"/>
        <end position="101"/>
    </location>
</feature>
<evidence type="ECO:0000256" key="1">
    <source>
        <dbReference type="SAM" id="SignalP"/>
    </source>
</evidence>
<organism evidence="2 3">
    <name type="scientific">Polyplax serrata</name>
    <name type="common">Common mouse louse</name>
    <dbReference type="NCBI Taxonomy" id="468196"/>
    <lineage>
        <taxon>Eukaryota</taxon>
        <taxon>Metazoa</taxon>
        <taxon>Ecdysozoa</taxon>
        <taxon>Arthropoda</taxon>
        <taxon>Hexapoda</taxon>
        <taxon>Insecta</taxon>
        <taxon>Pterygota</taxon>
        <taxon>Neoptera</taxon>
        <taxon>Paraneoptera</taxon>
        <taxon>Psocodea</taxon>
        <taxon>Troctomorpha</taxon>
        <taxon>Phthiraptera</taxon>
        <taxon>Anoplura</taxon>
        <taxon>Polyplacidae</taxon>
        <taxon>Polyplax</taxon>
    </lineage>
</organism>
<accession>A0AAN8S863</accession>
<dbReference type="Proteomes" id="UP001372834">
    <property type="component" value="Unassembled WGS sequence"/>
</dbReference>
<keyword evidence="1" id="KW-0732">Signal</keyword>
<feature type="signal peptide" evidence="1">
    <location>
        <begin position="1"/>
        <end position="20"/>
    </location>
</feature>